<evidence type="ECO:0000313" key="5">
    <source>
        <dbReference type="Proteomes" id="UP001144471"/>
    </source>
</evidence>
<evidence type="ECO:0000313" key="4">
    <source>
        <dbReference type="EMBL" id="GLI54847.1"/>
    </source>
</evidence>
<reference evidence="4" key="1">
    <citation type="submission" date="2022-12" db="EMBL/GenBank/DDBJ databases">
        <title>Reference genome sequencing for broad-spectrum identification of bacterial and archaeal isolates by mass spectrometry.</title>
        <authorList>
            <person name="Sekiguchi Y."/>
            <person name="Tourlousse D.M."/>
        </authorList>
    </citation>
    <scope>NUCLEOTIDE SEQUENCE</scope>
    <source>
        <strain evidence="4">10succ1</strain>
    </source>
</reference>
<organism evidence="4 5">
    <name type="scientific">Propionigenium maris DSM 9537</name>
    <dbReference type="NCBI Taxonomy" id="1123000"/>
    <lineage>
        <taxon>Bacteria</taxon>
        <taxon>Fusobacteriati</taxon>
        <taxon>Fusobacteriota</taxon>
        <taxon>Fusobacteriia</taxon>
        <taxon>Fusobacteriales</taxon>
        <taxon>Fusobacteriaceae</taxon>
        <taxon>Propionigenium</taxon>
    </lineage>
</organism>
<comment type="caution">
    <text evidence="4">The sequence shown here is derived from an EMBL/GenBank/DDBJ whole genome shotgun (WGS) entry which is preliminary data.</text>
</comment>
<evidence type="ECO:0000256" key="3">
    <source>
        <dbReference type="ARBA" id="ARBA00022729"/>
    </source>
</evidence>
<dbReference type="GO" id="GO:0042597">
    <property type="term" value="C:periplasmic space"/>
    <property type="evidence" value="ECO:0007669"/>
    <property type="project" value="UniProtKB-SubCell"/>
</dbReference>
<dbReference type="PANTHER" id="PTHR30024">
    <property type="entry name" value="ALIPHATIC SULFONATES-BINDING PROTEIN-RELATED"/>
    <property type="match status" value="1"/>
</dbReference>
<evidence type="ECO:0000256" key="2">
    <source>
        <dbReference type="ARBA" id="ARBA00010742"/>
    </source>
</evidence>
<keyword evidence="3" id="KW-0732">Signal</keyword>
<dbReference type="PANTHER" id="PTHR30024:SF47">
    <property type="entry name" value="TAURINE-BINDING PERIPLASMIC PROTEIN"/>
    <property type="match status" value="1"/>
</dbReference>
<accession>A0A9W6GIS4</accession>
<dbReference type="AlphaFoldDB" id="A0A9W6GIS4"/>
<dbReference type="EMBL" id="BSDY01000001">
    <property type="protein sequence ID" value="GLI54847.1"/>
    <property type="molecule type" value="Genomic_DNA"/>
</dbReference>
<dbReference type="SUPFAM" id="SSF53850">
    <property type="entry name" value="Periplasmic binding protein-like II"/>
    <property type="match status" value="1"/>
</dbReference>
<dbReference type="Gene3D" id="3.40.190.10">
    <property type="entry name" value="Periplasmic binding protein-like II"/>
    <property type="match status" value="2"/>
</dbReference>
<comment type="similarity">
    <text evidence="2">Belongs to the bacterial solute-binding protein SsuA/TauA family.</text>
</comment>
<gene>
    <name evidence="4" type="ORF">PM10SUCC1_03620</name>
</gene>
<evidence type="ECO:0008006" key="6">
    <source>
        <dbReference type="Google" id="ProtNLM"/>
    </source>
</evidence>
<protein>
    <recommendedName>
        <fullName evidence="6">NitT/TauT family transport system substrate-binding protein</fullName>
    </recommendedName>
</protein>
<evidence type="ECO:0000256" key="1">
    <source>
        <dbReference type="ARBA" id="ARBA00004418"/>
    </source>
</evidence>
<dbReference type="Proteomes" id="UP001144471">
    <property type="component" value="Unassembled WGS sequence"/>
</dbReference>
<keyword evidence="5" id="KW-1185">Reference proteome</keyword>
<sequence length="291" mass="33674">MVTLLLTGILTGCIIYREPVTIGIDDHENAMLFIVAKELGYLDDKFKIIEFESKGDSVEAFYLGRLDVVYSTLFDSLYFYGKGDRGKIFLLTSHTLKRKGLLVRQGLSTLEGSKIAVEVSANEYLELVSFIREEGISLDKLEIFFLPEEEGHSAFLNGEVDAIYYYDEYTDRLMERGEIYRNSRGLKKIKEVLIASEESFKRKRELKSIVDAWYAALAIKLQEPEKFHSILEDLGHHKSEYAGLYRKMYYFHSDNMSMLGEREIENIIKKELEDMELKADIKELYSGEIIQ</sequence>
<name>A0A9W6GIS4_9FUSO</name>
<comment type="subcellular location">
    <subcellularLocation>
        <location evidence="1">Periplasm</location>
    </subcellularLocation>
</comment>
<proteinExistence type="inferred from homology"/>